<feature type="compositionally biased region" description="Low complexity" evidence="2">
    <location>
        <begin position="95"/>
        <end position="110"/>
    </location>
</feature>
<feature type="compositionally biased region" description="Polar residues" evidence="2">
    <location>
        <begin position="260"/>
        <end position="275"/>
    </location>
</feature>
<evidence type="ECO:0000313" key="3">
    <source>
        <dbReference type="EMBL" id="KAB2575091.1"/>
    </source>
</evidence>
<feature type="compositionally biased region" description="Polar residues" evidence="2">
    <location>
        <begin position="219"/>
        <end position="239"/>
    </location>
</feature>
<keyword evidence="1" id="KW-0175">Coiled coil</keyword>
<accession>A0A5N5DBL3</accession>
<feature type="region of interest" description="Disordered" evidence="2">
    <location>
        <begin position="477"/>
        <end position="536"/>
    </location>
</feature>
<feature type="compositionally biased region" description="Acidic residues" evidence="2">
    <location>
        <begin position="843"/>
        <end position="853"/>
    </location>
</feature>
<dbReference type="OrthoDB" id="10678747at2759"/>
<reference evidence="3 4" key="1">
    <citation type="journal article" date="2019" name="Sci. Rep.">
        <title>A multi-omics analysis of the grapevine pathogen Lasiodiplodia theobromae reveals that temperature affects the expression of virulence- and pathogenicity-related genes.</title>
        <authorList>
            <person name="Felix C."/>
            <person name="Meneses R."/>
            <person name="Goncalves M.F.M."/>
            <person name="Tilleman L."/>
            <person name="Duarte A.S."/>
            <person name="Jorrin-Novo J.V."/>
            <person name="Van de Peer Y."/>
            <person name="Deforce D."/>
            <person name="Van Nieuwerburgh F."/>
            <person name="Esteves A.C."/>
            <person name="Alves A."/>
        </authorList>
    </citation>
    <scope>NUCLEOTIDE SEQUENCE [LARGE SCALE GENOMIC DNA]</scope>
    <source>
        <strain evidence="3 4">LA-SOL3</strain>
    </source>
</reference>
<name>A0A5N5DBL3_9PEZI</name>
<evidence type="ECO:0000256" key="2">
    <source>
        <dbReference type="SAM" id="MobiDB-lite"/>
    </source>
</evidence>
<feature type="compositionally biased region" description="Polar residues" evidence="2">
    <location>
        <begin position="186"/>
        <end position="195"/>
    </location>
</feature>
<feature type="region of interest" description="Disordered" evidence="2">
    <location>
        <begin position="608"/>
        <end position="704"/>
    </location>
</feature>
<feature type="compositionally biased region" description="Low complexity" evidence="2">
    <location>
        <begin position="326"/>
        <end position="342"/>
    </location>
</feature>
<feature type="compositionally biased region" description="Low complexity" evidence="2">
    <location>
        <begin position="617"/>
        <end position="642"/>
    </location>
</feature>
<dbReference type="AlphaFoldDB" id="A0A5N5DBL3"/>
<feature type="compositionally biased region" description="Basic and acidic residues" evidence="2">
    <location>
        <begin position="291"/>
        <end position="300"/>
    </location>
</feature>
<feature type="compositionally biased region" description="Low complexity" evidence="2">
    <location>
        <begin position="508"/>
        <end position="518"/>
    </location>
</feature>
<keyword evidence="4" id="KW-1185">Reference proteome</keyword>
<evidence type="ECO:0000256" key="1">
    <source>
        <dbReference type="SAM" id="Coils"/>
    </source>
</evidence>
<protein>
    <submittedName>
        <fullName evidence="3">Putative GPI-anchored protein pfl2</fullName>
    </submittedName>
</protein>
<feature type="compositionally biased region" description="Basic and acidic residues" evidence="2">
    <location>
        <begin position="822"/>
        <end position="831"/>
    </location>
</feature>
<gene>
    <name evidence="3" type="primary">pfl2</name>
    <name evidence="3" type="ORF">DBV05_g6264</name>
</gene>
<feature type="compositionally biased region" description="Basic and acidic residues" evidence="2">
    <location>
        <begin position="788"/>
        <end position="809"/>
    </location>
</feature>
<feature type="region of interest" description="Disordered" evidence="2">
    <location>
        <begin position="1"/>
        <end position="351"/>
    </location>
</feature>
<feature type="compositionally biased region" description="Polar residues" evidence="2">
    <location>
        <begin position="663"/>
        <end position="680"/>
    </location>
</feature>
<dbReference type="Proteomes" id="UP000325902">
    <property type="component" value="Unassembled WGS sequence"/>
</dbReference>
<feature type="compositionally biased region" description="Basic and acidic residues" evidence="2">
    <location>
        <begin position="477"/>
        <end position="487"/>
    </location>
</feature>
<feature type="compositionally biased region" description="Low complexity" evidence="2">
    <location>
        <begin position="50"/>
        <end position="75"/>
    </location>
</feature>
<evidence type="ECO:0000313" key="4">
    <source>
        <dbReference type="Proteomes" id="UP000325902"/>
    </source>
</evidence>
<proteinExistence type="predicted"/>
<feature type="compositionally biased region" description="Polar residues" evidence="2">
    <location>
        <begin position="161"/>
        <end position="175"/>
    </location>
</feature>
<sequence length="853" mass="89268">MPDKPVTRTLRSSARSSDANNMESSTPIASPSDTPVPRSLRSSMRNNGNTTSSTPTVASGSTSTPATATPVTRSSGWKRKVAANAQKDEQLGTPTTSVTKKSKTTNSSSKIGQSLPGSTTATPAASAPRTSSRLAAMQSAVEPDTPIADDDVDKQNKAVPTGSSAKSTPASVPQRTSRRIAGLGVMQSSVDTNQKAAADVDEGSTLASSSSGRKKDRTATVSDNTQVTPATGPSSSLRASSRIKGLAAAAASEGKAVDTPTASRTKSTPTATGTENKNKPIAASSSMSKNAPKDNNKKAADAVTTISDQHTAPKKPATRRNTVATSFSPRPSAIASSPSTPESSDDDVEDARGQLTPTANIKTPGAPASWSAPMFRHNDLHKWLIISDFDNLADATAALAMSYMDSVGGENGDGNSVKDSSNSSNALLPLPRRVEFLLAFDKPHVARAVKSLRAMCEAATGDVEKLLRELKELEDVGGVDDEKKDEDVVMSGTNGAGSGDDGLDVVPGAAGEEAATTDGDGGAEPSEAGDDHGRRSVGEREIRAYIHGVVYNFKHPSQLKPARDAYIAAKKVAGTTERQAHAAVEEAAGKALAQLTAEVEAHSEAADRVDVVGQGPSSSSIEAVATSSTSTTTTTAEESTGAAEERSSITAHRRLSSRRATAPANNSSPSIVPQHPSSSPGAVGNEDEQQKQTVSADDGDVDMTDPFIEQTVSTLADNLHAKRGKDAEHKIPLPSSVAELVKQHRSKPVTKMSARQMRNEIMRKCSLRERLVVEGWRLRALVAVARTRRDEQNEQREPESELSGEDHSDGPSAQLRDGMTTSEERGVDKELLALVESVVGGQSDEDQDMTDVD</sequence>
<comment type="caution">
    <text evidence="3">The sequence shown here is derived from an EMBL/GenBank/DDBJ whole genome shotgun (WGS) entry which is preliminary data.</text>
</comment>
<feature type="compositionally biased region" description="Polar residues" evidence="2">
    <location>
        <begin position="9"/>
        <end position="33"/>
    </location>
</feature>
<organism evidence="3 4">
    <name type="scientific">Lasiodiplodia theobromae</name>
    <dbReference type="NCBI Taxonomy" id="45133"/>
    <lineage>
        <taxon>Eukaryota</taxon>
        <taxon>Fungi</taxon>
        <taxon>Dikarya</taxon>
        <taxon>Ascomycota</taxon>
        <taxon>Pezizomycotina</taxon>
        <taxon>Dothideomycetes</taxon>
        <taxon>Dothideomycetes incertae sedis</taxon>
        <taxon>Botryosphaeriales</taxon>
        <taxon>Botryosphaeriaceae</taxon>
        <taxon>Lasiodiplodia</taxon>
    </lineage>
</organism>
<feature type="coiled-coil region" evidence="1">
    <location>
        <begin position="449"/>
        <end position="476"/>
    </location>
</feature>
<feature type="compositionally biased region" description="Low complexity" evidence="2">
    <location>
        <begin position="118"/>
        <end position="133"/>
    </location>
</feature>
<feature type="compositionally biased region" description="Polar residues" evidence="2">
    <location>
        <begin position="40"/>
        <end position="49"/>
    </location>
</feature>
<dbReference type="EMBL" id="VCHE01000036">
    <property type="protein sequence ID" value="KAB2575091.1"/>
    <property type="molecule type" value="Genomic_DNA"/>
</dbReference>
<feature type="region of interest" description="Disordered" evidence="2">
    <location>
        <begin position="788"/>
        <end position="853"/>
    </location>
</feature>